<accession>A0ABR1XB32</accession>
<reference evidence="2 3" key="1">
    <citation type="submission" date="2023-01" db="EMBL/GenBank/DDBJ databases">
        <title>Analysis of 21 Apiospora genomes using comparative genomics revels a genus with tremendous synthesis potential of carbohydrate active enzymes and secondary metabolites.</title>
        <authorList>
            <person name="Sorensen T."/>
        </authorList>
    </citation>
    <scope>NUCLEOTIDE SEQUENCE [LARGE SCALE GENOMIC DNA]</scope>
    <source>
        <strain evidence="2 3">CBS 114990</strain>
    </source>
</reference>
<feature type="compositionally biased region" description="Basic and acidic residues" evidence="1">
    <location>
        <begin position="18"/>
        <end position="52"/>
    </location>
</feature>
<protein>
    <submittedName>
        <fullName evidence="2">Uncharacterized protein</fullName>
    </submittedName>
</protein>
<organism evidence="2 3">
    <name type="scientific">Apiospora hydei</name>
    <dbReference type="NCBI Taxonomy" id="1337664"/>
    <lineage>
        <taxon>Eukaryota</taxon>
        <taxon>Fungi</taxon>
        <taxon>Dikarya</taxon>
        <taxon>Ascomycota</taxon>
        <taxon>Pezizomycotina</taxon>
        <taxon>Sordariomycetes</taxon>
        <taxon>Xylariomycetidae</taxon>
        <taxon>Amphisphaeriales</taxon>
        <taxon>Apiosporaceae</taxon>
        <taxon>Apiospora</taxon>
    </lineage>
</organism>
<dbReference type="EMBL" id="JAQQWN010000002">
    <property type="protein sequence ID" value="KAK8093839.1"/>
    <property type="molecule type" value="Genomic_DNA"/>
</dbReference>
<gene>
    <name evidence="2" type="ORF">PG997_000524</name>
</gene>
<evidence type="ECO:0000313" key="2">
    <source>
        <dbReference type="EMBL" id="KAK8093839.1"/>
    </source>
</evidence>
<feature type="compositionally biased region" description="Basic residues" evidence="1">
    <location>
        <begin position="1"/>
        <end position="10"/>
    </location>
</feature>
<evidence type="ECO:0000313" key="3">
    <source>
        <dbReference type="Proteomes" id="UP001433268"/>
    </source>
</evidence>
<sequence length="276" mass="31079">MPPKRALKRKSAGDEPNEQDKDFVPARGSRSEPRPSTKRNKVEPKTEDRIDPKKWTEWIETLQKNEGLYYAREMDIFFDIIQKDTKKYQVSLEEQVESLQPGASETDPIVESAYEIATSLRLDDSRKEGDAFFQQAQDALESSARLLEWHKETEKALKGKAVDTSILATWKKDRRDVKEVLTKGREHAGMLAANYLAPGTFSPSDLDNDEAGEHSKKAASMFQGRQQTKPEDCWGPAAVQQFEHFRSLVNSALGKADADGHVTAGHGGISDTRRMQ</sequence>
<evidence type="ECO:0000256" key="1">
    <source>
        <dbReference type="SAM" id="MobiDB-lite"/>
    </source>
</evidence>
<dbReference type="Proteomes" id="UP001433268">
    <property type="component" value="Unassembled WGS sequence"/>
</dbReference>
<keyword evidence="3" id="KW-1185">Reference proteome</keyword>
<dbReference type="RefSeq" id="XP_066674612.1">
    <property type="nucleotide sequence ID" value="XM_066804839.1"/>
</dbReference>
<feature type="region of interest" description="Disordered" evidence="1">
    <location>
        <begin position="1"/>
        <end position="52"/>
    </location>
</feature>
<name>A0ABR1XB32_9PEZI</name>
<proteinExistence type="predicted"/>
<comment type="caution">
    <text evidence="2">The sequence shown here is derived from an EMBL/GenBank/DDBJ whole genome shotgun (WGS) entry which is preliminary data.</text>
</comment>
<dbReference type="GeneID" id="92037899"/>